<dbReference type="InterPro" id="IPR003033">
    <property type="entry name" value="SCP2_sterol-bd_dom"/>
</dbReference>
<dbReference type="InterPro" id="IPR036527">
    <property type="entry name" value="SCP2_sterol-bd_dom_sf"/>
</dbReference>
<organism evidence="2 3">
    <name type="scientific">Ruixingdingia sedimenti</name>
    <dbReference type="NCBI Taxonomy" id="3073604"/>
    <lineage>
        <taxon>Bacteria</taxon>
        <taxon>Pseudomonadati</taxon>
        <taxon>Pseudomonadota</taxon>
        <taxon>Alphaproteobacteria</taxon>
        <taxon>Rhodobacterales</taxon>
        <taxon>Paracoccaceae</taxon>
        <taxon>Ruixingdingia</taxon>
    </lineage>
</organism>
<sequence>MQTTATLPLCPPLLAAAIRPLPLAPLGLALSALSRRLAARHPGMFRRLGGHAGKRFALDLTDMPLALLLAPGGGRVRITAHRRAPAAEVRISGPLSAFLGMMHGAYDGDALFFSRDLTVEGDTEAALALRNAIDDAELDLAAELQTLAGPLRAPLAAVLTAAERRTGVALHRVEGAWA</sequence>
<evidence type="ECO:0000313" key="3">
    <source>
        <dbReference type="Proteomes" id="UP001247754"/>
    </source>
</evidence>
<keyword evidence="3" id="KW-1185">Reference proteome</keyword>
<dbReference type="Proteomes" id="UP001247754">
    <property type="component" value="Unassembled WGS sequence"/>
</dbReference>
<dbReference type="EMBL" id="JAVKPH010000068">
    <property type="protein sequence ID" value="MDR5655377.1"/>
    <property type="molecule type" value="Genomic_DNA"/>
</dbReference>
<comment type="caution">
    <text evidence="2">The sequence shown here is derived from an EMBL/GenBank/DDBJ whole genome shotgun (WGS) entry which is preliminary data.</text>
</comment>
<feature type="domain" description="SCP2" evidence="1">
    <location>
        <begin position="46"/>
        <end position="133"/>
    </location>
</feature>
<protein>
    <submittedName>
        <fullName evidence="2">SCP2 sterol-binding domain-containing protein</fullName>
    </submittedName>
</protein>
<accession>A0ABU1FEQ5</accession>
<dbReference type="Pfam" id="PF02036">
    <property type="entry name" value="SCP2"/>
    <property type="match status" value="1"/>
</dbReference>
<gene>
    <name evidence="2" type="ORF">RGD00_22470</name>
</gene>
<evidence type="ECO:0000259" key="1">
    <source>
        <dbReference type="Pfam" id="PF02036"/>
    </source>
</evidence>
<dbReference type="Gene3D" id="3.30.1050.10">
    <property type="entry name" value="SCP2 sterol-binding domain"/>
    <property type="match status" value="1"/>
</dbReference>
<dbReference type="RefSeq" id="WP_310459476.1">
    <property type="nucleotide sequence ID" value="NZ_JAVKPH010000068.1"/>
</dbReference>
<name>A0ABU1FEQ5_9RHOB</name>
<dbReference type="SUPFAM" id="SSF55718">
    <property type="entry name" value="SCP-like"/>
    <property type="match status" value="1"/>
</dbReference>
<proteinExistence type="predicted"/>
<evidence type="ECO:0000313" key="2">
    <source>
        <dbReference type="EMBL" id="MDR5655377.1"/>
    </source>
</evidence>
<reference evidence="2 3" key="1">
    <citation type="submission" date="2023-09" db="EMBL/GenBank/DDBJ databases">
        <title>Xinfangfangia sedmenti sp. nov., isolated the sedment.</title>
        <authorList>
            <person name="Xu L."/>
        </authorList>
    </citation>
    <scope>NUCLEOTIDE SEQUENCE [LARGE SCALE GENOMIC DNA]</scope>
    <source>
        <strain evidence="2 3">LG-4</strain>
    </source>
</reference>